<feature type="region of interest" description="Disordered" evidence="6">
    <location>
        <begin position="56"/>
        <end position="104"/>
    </location>
</feature>
<keyword evidence="5" id="KW-0175">Coiled coil</keyword>
<reference evidence="8 9" key="1">
    <citation type="submission" date="2009-08" db="EMBL/GenBank/DDBJ databases">
        <title>The Genome Sequence of Spizellomyces punctatus strain DAOM BR117.</title>
        <authorList>
            <consortium name="The Broad Institute Genome Sequencing Platform"/>
            <person name="Russ C."/>
            <person name="Cuomo C."/>
            <person name="Shea T."/>
            <person name="Young S.K."/>
            <person name="Zeng Q."/>
            <person name="Koehrsen M."/>
            <person name="Haas B."/>
            <person name="Borodovsky M."/>
            <person name="Guigo R."/>
            <person name="Alvarado L."/>
            <person name="Berlin A."/>
            <person name="Bochicchio J."/>
            <person name="Borenstein D."/>
            <person name="Chapman S."/>
            <person name="Chen Z."/>
            <person name="Engels R."/>
            <person name="Freedman E."/>
            <person name="Gellesch M."/>
            <person name="Goldberg J."/>
            <person name="Griggs A."/>
            <person name="Gujja S."/>
            <person name="Heiman D."/>
            <person name="Hepburn T."/>
            <person name="Howarth C."/>
            <person name="Jen D."/>
            <person name="Larson L."/>
            <person name="Lewis B."/>
            <person name="Mehta T."/>
            <person name="Park D."/>
            <person name="Pearson M."/>
            <person name="Roberts A."/>
            <person name="Saif S."/>
            <person name="Shenoy N."/>
            <person name="Sisk P."/>
            <person name="Stolte C."/>
            <person name="Sykes S."/>
            <person name="Thomson T."/>
            <person name="Walk T."/>
            <person name="White J."/>
            <person name="Yandava C."/>
            <person name="Burger G."/>
            <person name="Gray M.W."/>
            <person name="Holland P.W.H."/>
            <person name="King N."/>
            <person name="Lang F.B.F."/>
            <person name="Roger A.J."/>
            <person name="Ruiz-Trillo I."/>
            <person name="Lander E."/>
            <person name="Nusbaum C."/>
        </authorList>
    </citation>
    <scope>NUCLEOTIDE SEQUENCE [LARGE SCALE GENOMIC DNA]</scope>
    <source>
        <strain evidence="8 9">DAOM BR117</strain>
    </source>
</reference>
<dbReference type="OrthoDB" id="10430716at2759"/>
<keyword evidence="2 4" id="KW-0863">Zinc-finger</keyword>
<evidence type="ECO:0000259" key="7">
    <source>
        <dbReference type="PROSITE" id="PS51999"/>
    </source>
</evidence>
<proteinExistence type="predicted"/>
<dbReference type="RefSeq" id="XP_016604280.1">
    <property type="nucleotide sequence ID" value="XM_016756552.1"/>
</dbReference>
<feature type="region of interest" description="Disordered" evidence="6">
    <location>
        <begin position="265"/>
        <end position="297"/>
    </location>
</feature>
<accession>A0A0L0H426</accession>
<feature type="region of interest" description="Disordered" evidence="6">
    <location>
        <begin position="139"/>
        <end position="249"/>
    </location>
</feature>
<dbReference type="Proteomes" id="UP000053201">
    <property type="component" value="Unassembled WGS sequence"/>
</dbReference>
<feature type="compositionally biased region" description="Low complexity" evidence="6">
    <location>
        <begin position="280"/>
        <end position="290"/>
    </location>
</feature>
<evidence type="ECO:0000256" key="5">
    <source>
        <dbReference type="SAM" id="Coils"/>
    </source>
</evidence>
<dbReference type="Pfam" id="PF06839">
    <property type="entry name" value="Zn_ribbon_GRF"/>
    <property type="match status" value="1"/>
</dbReference>
<keyword evidence="3" id="KW-0862">Zinc</keyword>
<evidence type="ECO:0000313" key="9">
    <source>
        <dbReference type="Proteomes" id="UP000053201"/>
    </source>
</evidence>
<organism evidence="8 9">
    <name type="scientific">Spizellomyces punctatus (strain DAOM BR117)</name>
    <dbReference type="NCBI Taxonomy" id="645134"/>
    <lineage>
        <taxon>Eukaryota</taxon>
        <taxon>Fungi</taxon>
        <taxon>Fungi incertae sedis</taxon>
        <taxon>Chytridiomycota</taxon>
        <taxon>Chytridiomycota incertae sedis</taxon>
        <taxon>Chytridiomycetes</taxon>
        <taxon>Spizellomycetales</taxon>
        <taxon>Spizellomycetaceae</taxon>
        <taxon>Spizellomyces</taxon>
    </lineage>
</organism>
<feature type="compositionally biased region" description="Low complexity" evidence="6">
    <location>
        <begin position="59"/>
        <end position="73"/>
    </location>
</feature>
<dbReference type="GO" id="GO:0008270">
    <property type="term" value="F:zinc ion binding"/>
    <property type="evidence" value="ECO:0007669"/>
    <property type="project" value="UniProtKB-KW"/>
</dbReference>
<dbReference type="AlphaFoldDB" id="A0A0L0H426"/>
<dbReference type="PROSITE" id="PS51999">
    <property type="entry name" value="ZF_GRF"/>
    <property type="match status" value="1"/>
</dbReference>
<dbReference type="InParanoid" id="A0A0L0H426"/>
<evidence type="ECO:0000256" key="3">
    <source>
        <dbReference type="ARBA" id="ARBA00022833"/>
    </source>
</evidence>
<protein>
    <recommendedName>
        <fullName evidence="7">GRF-type domain-containing protein</fullName>
    </recommendedName>
</protein>
<evidence type="ECO:0000256" key="1">
    <source>
        <dbReference type="ARBA" id="ARBA00022723"/>
    </source>
</evidence>
<keyword evidence="1" id="KW-0479">Metal-binding</keyword>
<feature type="compositionally biased region" description="Polar residues" evidence="6">
    <location>
        <begin position="165"/>
        <end position="183"/>
    </location>
</feature>
<dbReference type="GeneID" id="27691562"/>
<feature type="coiled-coil region" evidence="5">
    <location>
        <begin position="311"/>
        <end position="338"/>
    </location>
</feature>
<dbReference type="EMBL" id="KQ257470">
    <property type="protein sequence ID" value="KNC96240.1"/>
    <property type="molecule type" value="Genomic_DNA"/>
</dbReference>
<evidence type="ECO:0000313" key="8">
    <source>
        <dbReference type="EMBL" id="KNC96240.1"/>
    </source>
</evidence>
<evidence type="ECO:0000256" key="4">
    <source>
        <dbReference type="PROSITE-ProRule" id="PRU01343"/>
    </source>
</evidence>
<feature type="domain" description="GRF-type" evidence="7">
    <location>
        <begin position="7"/>
        <end position="51"/>
    </location>
</feature>
<evidence type="ECO:0000256" key="6">
    <source>
        <dbReference type="SAM" id="MobiDB-lite"/>
    </source>
</evidence>
<evidence type="ECO:0000256" key="2">
    <source>
        <dbReference type="ARBA" id="ARBA00022771"/>
    </source>
</evidence>
<gene>
    <name evidence="8" type="ORF">SPPG_08394</name>
</gene>
<sequence>MEGPPRCKCGLPAIESVVKKRTKNFGQHFWRCQNYLYKSRPCDFFQWIPAADIMSRHQPSTPKRTSTPSSSFPPQAPRKARPIRADNNFFKRPRSPSPLAPYSTKSPVPGFSALTLDGSQIYDSDASSDDNDLMYQAVSRPADQLASQMRSQDRDGEEDMMQGMEVQSQEQGLVDPFNSQPTSAGAAKLPAGASRHTGYQPAPWPNWTPQGNNSTTSTSLPTSSGLRTPQSHPRPQVETPPPSRDKSIPKQATGILSQHSIDASPSLRRHFSQQSHFESQDSQQSPDQGDVLSGTSSDSIHSYVSYLESEIRRKDRQLLALRKSKEHLQRELRTTKREADRKAKFCERCAQSL</sequence>
<dbReference type="OMA" id="EDDNCGF"/>
<dbReference type="InterPro" id="IPR010666">
    <property type="entry name" value="Znf_GRF"/>
</dbReference>
<feature type="compositionally biased region" description="Low complexity" evidence="6">
    <location>
        <begin position="211"/>
        <end position="229"/>
    </location>
</feature>
<name>A0A0L0H426_SPIPD</name>
<dbReference type="VEuPathDB" id="FungiDB:SPPG_08394"/>
<keyword evidence="9" id="KW-1185">Reference proteome</keyword>